<name>A0A5N5QG95_9AGAM</name>
<reference evidence="1 2" key="1">
    <citation type="journal article" date="2019" name="Fungal Biol. Biotechnol.">
        <title>Draft genome sequence of fastidious pathogen Ceratobasidium theobromae, which causes vascular-streak dieback in Theobroma cacao.</title>
        <authorList>
            <person name="Ali S.S."/>
            <person name="Asman A."/>
            <person name="Shao J."/>
            <person name="Firmansyah A.P."/>
            <person name="Susilo A.W."/>
            <person name="Rosmana A."/>
            <person name="McMahon P."/>
            <person name="Junaid M."/>
            <person name="Guest D."/>
            <person name="Kheng T.Y."/>
            <person name="Meinhardt L.W."/>
            <person name="Bailey B.A."/>
        </authorList>
    </citation>
    <scope>NUCLEOTIDE SEQUENCE [LARGE SCALE GENOMIC DNA]</scope>
    <source>
        <strain evidence="1 2">CT2</strain>
    </source>
</reference>
<accession>A0A5N5QG95</accession>
<dbReference type="EMBL" id="SSOP01000166">
    <property type="protein sequence ID" value="KAB5590481.1"/>
    <property type="molecule type" value="Genomic_DNA"/>
</dbReference>
<evidence type="ECO:0000313" key="2">
    <source>
        <dbReference type="Proteomes" id="UP000383932"/>
    </source>
</evidence>
<sequence length="160" mass="17584">MPIKPGSPYFLQNTGMGPTFPEYWVTLGIIPPIHPPPPVPVRGGTQGMRLPVIFKPAISAPPMPNLYEIEILSASVGRDEATPKEPVRLQPHGAMPQVWELRNVSEEEGVEVYEIYFPESIDSWALSPYGNPEDLPPVELLPPPQPIGGGGHRWKLIPAN</sequence>
<organism evidence="1 2">
    <name type="scientific">Ceratobasidium theobromae</name>
    <dbReference type="NCBI Taxonomy" id="1582974"/>
    <lineage>
        <taxon>Eukaryota</taxon>
        <taxon>Fungi</taxon>
        <taxon>Dikarya</taxon>
        <taxon>Basidiomycota</taxon>
        <taxon>Agaricomycotina</taxon>
        <taxon>Agaricomycetes</taxon>
        <taxon>Cantharellales</taxon>
        <taxon>Ceratobasidiaceae</taxon>
        <taxon>Ceratobasidium</taxon>
    </lineage>
</organism>
<evidence type="ECO:0000313" key="1">
    <source>
        <dbReference type="EMBL" id="KAB5590481.1"/>
    </source>
</evidence>
<gene>
    <name evidence="1" type="ORF">CTheo_6063</name>
</gene>
<proteinExistence type="predicted"/>
<protein>
    <submittedName>
        <fullName evidence="1">Uncharacterized protein</fullName>
    </submittedName>
</protein>
<dbReference type="AlphaFoldDB" id="A0A5N5QG95"/>
<dbReference type="Proteomes" id="UP000383932">
    <property type="component" value="Unassembled WGS sequence"/>
</dbReference>
<keyword evidence="2" id="KW-1185">Reference proteome</keyword>
<comment type="caution">
    <text evidence="1">The sequence shown here is derived from an EMBL/GenBank/DDBJ whole genome shotgun (WGS) entry which is preliminary data.</text>
</comment>